<name>A0ABT0B503_9SPHN</name>
<protein>
    <recommendedName>
        <fullName evidence="4">PilZ domain-containing protein</fullName>
    </recommendedName>
</protein>
<evidence type="ECO:0008006" key="4">
    <source>
        <dbReference type="Google" id="ProtNLM"/>
    </source>
</evidence>
<evidence type="ECO:0000313" key="3">
    <source>
        <dbReference type="Proteomes" id="UP001162880"/>
    </source>
</evidence>
<dbReference type="EMBL" id="JALHLE010000025">
    <property type="protein sequence ID" value="MCJ2179971.1"/>
    <property type="molecule type" value="Genomic_DNA"/>
</dbReference>
<proteinExistence type="predicted"/>
<sequence>MALHDPAESPAAFHPGERRHQREQVEMMARFRRDLASSTVMLKDLTPFGARIEGIGPLQTDEAVSLALPGCRPAIAFVAWANDHCAGLEFAEPLENDIFAELVASYGLGLDSAAAA</sequence>
<dbReference type="Proteomes" id="UP001162880">
    <property type="component" value="Unassembled WGS sequence"/>
</dbReference>
<evidence type="ECO:0000256" key="1">
    <source>
        <dbReference type="SAM" id="MobiDB-lite"/>
    </source>
</evidence>
<gene>
    <name evidence="2" type="ORF">MTR64_15475</name>
</gene>
<dbReference type="SUPFAM" id="SSF141371">
    <property type="entry name" value="PilZ domain-like"/>
    <property type="match status" value="1"/>
</dbReference>
<dbReference type="RefSeq" id="WP_243995257.1">
    <property type="nucleotide sequence ID" value="NZ_JALHLE010000025.1"/>
</dbReference>
<reference evidence="2" key="1">
    <citation type="submission" date="2022-03" db="EMBL/GenBank/DDBJ databases">
        <title>Identification of a novel bacterium isolated from mangrove sediments.</title>
        <authorList>
            <person name="Pan X."/>
        </authorList>
    </citation>
    <scope>NUCLEOTIDE SEQUENCE</scope>
    <source>
        <strain evidence="2">B2580</strain>
    </source>
</reference>
<evidence type="ECO:0000313" key="2">
    <source>
        <dbReference type="EMBL" id="MCJ2179971.1"/>
    </source>
</evidence>
<feature type="region of interest" description="Disordered" evidence="1">
    <location>
        <begin position="1"/>
        <end position="22"/>
    </location>
</feature>
<organism evidence="2 3">
    <name type="scientific">Novosphingobium album</name>
    <name type="common">ex Hu et al. 2023</name>
    <dbReference type="NCBI Taxonomy" id="2930093"/>
    <lineage>
        <taxon>Bacteria</taxon>
        <taxon>Pseudomonadati</taxon>
        <taxon>Pseudomonadota</taxon>
        <taxon>Alphaproteobacteria</taxon>
        <taxon>Sphingomonadales</taxon>
        <taxon>Sphingomonadaceae</taxon>
        <taxon>Novosphingobium</taxon>
    </lineage>
</organism>
<keyword evidence="3" id="KW-1185">Reference proteome</keyword>
<comment type="caution">
    <text evidence="2">The sequence shown here is derived from an EMBL/GenBank/DDBJ whole genome shotgun (WGS) entry which is preliminary data.</text>
</comment>
<accession>A0ABT0B503</accession>